<evidence type="ECO:0000259" key="3">
    <source>
        <dbReference type="Pfam" id="PF01555"/>
    </source>
</evidence>
<dbReference type="GO" id="GO:0008170">
    <property type="term" value="F:N-methyltransferase activity"/>
    <property type="evidence" value="ECO:0007669"/>
    <property type="project" value="InterPro"/>
</dbReference>
<dbReference type="GO" id="GO:0032259">
    <property type="term" value="P:methylation"/>
    <property type="evidence" value="ECO:0007669"/>
    <property type="project" value="UniProtKB-KW"/>
</dbReference>
<dbReference type="Pfam" id="PF01555">
    <property type="entry name" value="N6_N4_Mtase"/>
    <property type="match status" value="1"/>
</dbReference>
<proteinExistence type="predicted"/>
<gene>
    <name evidence="4" type="ORF">DPM19_11975</name>
</gene>
<dbReference type="Proteomes" id="UP000251891">
    <property type="component" value="Unassembled WGS sequence"/>
</dbReference>
<organism evidence="4 5">
    <name type="scientific">Actinomadura craniellae</name>
    <dbReference type="NCBI Taxonomy" id="2231787"/>
    <lineage>
        <taxon>Bacteria</taxon>
        <taxon>Bacillati</taxon>
        <taxon>Actinomycetota</taxon>
        <taxon>Actinomycetes</taxon>
        <taxon>Streptosporangiales</taxon>
        <taxon>Thermomonosporaceae</taxon>
        <taxon>Actinomadura</taxon>
    </lineage>
</organism>
<keyword evidence="1" id="KW-0489">Methyltransferase</keyword>
<dbReference type="InterPro" id="IPR002941">
    <property type="entry name" value="DNA_methylase_N4/N6"/>
</dbReference>
<dbReference type="SUPFAM" id="SSF53335">
    <property type="entry name" value="S-adenosyl-L-methionine-dependent methyltransferases"/>
    <property type="match status" value="1"/>
</dbReference>
<dbReference type="AlphaFoldDB" id="A0A365H8F2"/>
<evidence type="ECO:0000256" key="2">
    <source>
        <dbReference type="ARBA" id="ARBA00022679"/>
    </source>
</evidence>
<dbReference type="EMBL" id="QLYX01000004">
    <property type="protein sequence ID" value="RAY15404.1"/>
    <property type="molecule type" value="Genomic_DNA"/>
</dbReference>
<dbReference type="GO" id="GO:0003677">
    <property type="term" value="F:DNA binding"/>
    <property type="evidence" value="ECO:0007669"/>
    <property type="project" value="InterPro"/>
</dbReference>
<keyword evidence="2" id="KW-0808">Transferase</keyword>
<feature type="domain" description="DNA methylase N-4/N-6" evidence="3">
    <location>
        <begin position="5"/>
        <end position="75"/>
    </location>
</feature>
<accession>A0A365H8F2</accession>
<evidence type="ECO:0000256" key="1">
    <source>
        <dbReference type="ARBA" id="ARBA00022603"/>
    </source>
</evidence>
<evidence type="ECO:0000313" key="5">
    <source>
        <dbReference type="Proteomes" id="UP000251891"/>
    </source>
</evidence>
<dbReference type="InterPro" id="IPR029063">
    <property type="entry name" value="SAM-dependent_MTases_sf"/>
</dbReference>
<reference evidence="4 5" key="1">
    <citation type="submission" date="2018-06" db="EMBL/GenBank/DDBJ databases">
        <title>Actinomadura craniellae sp. nov. isolated from marine sponge Craniella sp.</title>
        <authorList>
            <person name="Li L."/>
            <person name="Xu Q.H."/>
            <person name="Lin H.W."/>
            <person name="Lu Y.H."/>
        </authorList>
    </citation>
    <scope>NUCLEOTIDE SEQUENCE [LARGE SCALE GENOMIC DNA]</scope>
    <source>
        <strain evidence="4 5">LHW63021</strain>
    </source>
</reference>
<sequence>MLPLTVWLCSDTADESGPEKSSRVCSRHRHAVGAELARHLITSCTGEGDLVVEAFTTGEATLRAAAELGRQAIACVPSHPLVRHILVRLGAALPKEKLTGLAMRPCRPDQMVRGLSDRLGEVSLVVAEPPRYEIGGRAAQDVTNGRCPACEVSAGMLTDERLAGFLAASWRVLRPGGHLAVITTARYENGRLVNPSPRIVQRASALGFRYVQHVIALRVPVEGDVLVVQAGPEGMGQLRDVRSRAVPPAARVHADVCLFTKPGARPGRDGGR</sequence>
<comment type="caution">
    <text evidence="4">The sequence shown here is derived from an EMBL/GenBank/DDBJ whole genome shotgun (WGS) entry which is preliminary data.</text>
</comment>
<name>A0A365H8F2_9ACTN</name>
<evidence type="ECO:0000313" key="4">
    <source>
        <dbReference type="EMBL" id="RAY15404.1"/>
    </source>
</evidence>
<keyword evidence="5" id="KW-1185">Reference proteome</keyword>
<protein>
    <recommendedName>
        <fullName evidence="3">DNA methylase N-4/N-6 domain-containing protein</fullName>
    </recommendedName>
</protein>